<organism evidence="2 3">
    <name type="scientific">Phanerochaete sordida</name>
    <dbReference type="NCBI Taxonomy" id="48140"/>
    <lineage>
        <taxon>Eukaryota</taxon>
        <taxon>Fungi</taxon>
        <taxon>Dikarya</taxon>
        <taxon>Basidiomycota</taxon>
        <taxon>Agaricomycotina</taxon>
        <taxon>Agaricomycetes</taxon>
        <taxon>Polyporales</taxon>
        <taxon>Phanerochaetaceae</taxon>
        <taxon>Phanerochaete</taxon>
    </lineage>
</organism>
<dbReference type="Proteomes" id="UP000703269">
    <property type="component" value="Unassembled WGS sequence"/>
</dbReference>
<dbReference type="AlphaFoldDB" id="A0A9P3GAF2"/>
<sequence length="360" mass="40336">MGQWFKFANIDAQETANGADAKLGEIIWESKQDLVKLLVKYWHVDKTSMNVLTNDAAAAVEAKLASESRLLRLPNELIGAVFDHLEYLKDCICLCAAHRALGMVGKARICALMVPNTRGPWAGQRLICVGDYADEYPASIQDDIFAQLRAYKAQRTPEVPTVDLGPPMSSTGSNADSDVAPDEEAKREERLPGLYECVSYTYCHRNPPSYFCTYIDYYSWRLKKRHGDLHRVSEICRAIEGIRTAINTVSDDLVLCNLTKGEYVRNDAVQQLNAWANEHVQWPVDISLGTVVLTRISWSTDSSCAMHEDVAERLAQGDWAGDRFEIVPIGKLNPDVEWKDATDEAVAWVRKCFEVDMGLA</sequence>
<feature type="region of interest" description="Disordered" evidence="1">
    <location>
        <begin position="158"/>
        <end position="187"/>
    </location>
</feature>
<reference evidence="2 3" key="1">
    <citation type="submission" date="2021-08" db="EMBL/GenBank/DDBJ databases">
        <title>Draft Genome Sequence of Phanerochaete sordida strain YK-624.</title>
        <authorList>
            <person name="Mori T."/>
            <person name="Dohra H."/>
            <person name="Suzuki T."/>
            <person name="Kawagishi H."/>
            <person name="Hirai H."/>
        </authorList>
    </citation>
    <scope>NUCLEOTIDE SEQUENCE [LARGE SCALE GENOMIC DNA]</scope>
    <source>
        <strain evidence="2 3">YK-624</strain>
    </source>
</reference>
<dbReference type="OrthoDB" id="2588098at2759"/>
<keyword evidence="3" id="KW-1185">Reference proteome</keyword>
<gene>
    <name evidence="2" type="ORF">PsYK624_064330</name>
</gene>
<evidence type="ECO:0000313" key="2">
    <source>
        <dbReference type="EMBL" id="GJE90304.1"/>
    </source>
</evidence>
<proteinExistence type="predicted"/>
<accession>A0A9P3GAF2</accession>
<name>A0A9P3GAF2_9APHY</name>
<evidence type="ECO:0000313" key="3">
    <source>
        <dbReference type="Proteomes" id="UP000703269"/>
    </source>
</evidence>
<dbReference type="EMBL" id="BPQB01000016">
    <property type="protein sequence ID" value="GJE90304.1"/>
    <property type="molecule type" value="Genomic_DNA"/>
</dbReference>
<protein>
    <submittedName>
        <fullName evidence="2">Uncharacterized protein</fullName>
    </submittedName>
</protein>
<comment type="caution">
    <text evidence="2">The sequence shown here is derived from an EMBL/GenBank/DDBJ whole genome shotgun (WGS) entry which is preliminary data.</text>
</comment>
<evidence type="ECO:0000256" key="1">
    <source>
        <dbReference type="SAM" id="MobiDB-lite"/>
    </source>
</evidence>